<dbReference type="EC" id="3.5.1.88" evidence="5"/>
<feature type="binding site" evidence="5">
    <location>
        <position position="100"/>
    </location>
    <ligand>
        <name>Fe cation</name>
        <dbReference type="ChEBI" id="CHEBI:24875"/>
    </ligand>
</feature>
<dbReference type="PANTHER" id="PTHR10458">
    <property type="entry name" value="PEPTIDE DEFORMYLASE"/>
    <property type="match status" value="1"/>
</dbReference>
<dbReference type="Proteomes" id="UP000636505">
    <property type="component" value="Unassembled WGS sequence"/>
</dbReference>
<dbReference type="PRINTS" id="PR01576">
    <property type="entry name" value="PDEFORMYLASE"/>
</dbReference>
<evidence type="ECO:0000313" key="6">
    <source>
        <dbReference type="EMBL" id="MBE9076747.1"/>
    </source>
</evidence>
<gene>
    <name evidence="5 6" type="primary">def</name>
    <name evidence="6" type="ORF">IQ241_05455</name>
</gene>
<dbReference type="EMBL" id="JADEXG010000008">
    <property type="protein sequence ID" value="MBE9076747.1"/>
    <property type="molecule type" value="Genomic_DNA"/>
</dbReference>
<comment type="catalytic activity">
    <reaction evidence="5">
        <text>N-terminal N-formyl-L-methionyl-[peptide] + H2O = N-terminal L-methionyl-[peptide] + formate</text>
        <dbReference type="Rhea" id="RHEA:24420"/>
        <dbReference type="Rhea" id="RHEA-COMP:10639"/>
        <dbReference type="Rhea" id="RHEA-COMP:10640"/>
        <dbReference type="ChEBI" id="CHEBI:15377"/>
        <dbReference type="ChEBI" id="CHEBI:15740"/>
        <dbReference type="ChEBI" id="CHEBI:49298"/>
        <dbReference type="ChEBI" id="CHEBI:64731"/>
        <dbReference type="EC" id="3.5.1.88"/>
    </reaction>
</comment>
<dbReference type="NCBIfam" id="NF001159">
    <property type="entry name" value="PRK00150.1-3"/>
    <property type="match status" value="1"/>
</dbReference>
<evidence type="ECO:0000256" key="5">
    <source>
        <dbReference type="HAMAP-Rule" id="MF_00163"/>
    </source>
</evidence>
<comment type="caution">
    <text evidence="6">The sequence shown here is derived from an EMBL/GenBank/DDBJ whole genome shotgun (WGS) entry which is preliminary data.</text>
</comment>
<dbReference type="Pfam" id="PF01327">
    <property type="entry name" value="Pep_deformylase"/>
    <property type="match status" value="1"/>
</dbReference>
<accession>A0A8J7DAR4</accession>
<evidence type="ECO:0000256" key="3">
    <source>
        <dbReference type="ARBA" id="ARBA00022801"/>
    </source>
</evidence>
<dbReference type="SUPFAM" id="SSF56420">
    <property type="entry name" value="Peptide deformylase"/>
    <property type="match status" value="1"/>
</dbReference>
<keyword evidence="3 5" id="KW-0378">Hydrolase</keyword>
<feature type="active site" evidence="5">
    <location>
        <position position="143"/>
    </location>
</feature>
<sequence>MTERSIIQLGDPQLRSHAQPVADFADPRIQLLIDDLIETAQAANGVGIAAPQVGESLRLFIVASRPNLRYPHAPSMAPTAMLNPQIIAHSDEAIEAWEGCLSVPDRRGQVRRYREIEVTYQDRWGKPQRQVLTDFVARIFQHEYDHLEGRVFVDRVEDPQTLLSEADYFAQAVGA</sequence>
<dbReference type="CDD" id="cd00487">
    <property type="entry name" value="Pep_deformylase"/>
    <property type="match status" value="1"/>
</dbReference>
<dbReference type="FunFam" id="3.90.45.10:FF:000003">
    <property type="entry name" value="Peptide deformylase"/>
    <property type="match status" value="1"/>
</dbReference>
<evidence type="ECO:0000256" key="2">
    <source>
        <dbReference type="ARBA" id="ARBA00022723"/>
    </source>
</evidence>
<dbReference type="InterPro" id="IPR023635">
    <property type="entry name" value="Peptide_deformylase"/>
</dbReference>
<evidence type="ECO:0000256" key="1">
    <source>
        <dbReference type="ARBA" id="ARBA00010759"/>
    </source>
</evidence>
<keyword evidence="5" id="KW-0408">Iron</keyword>
<dbReference type="Gene3D" id="3.90.45.10">
    <property type="entry name" value="Peptide deformylase"/>
    <property type="match status" value="1"/>
</dbReference>
<keyword evidence="4 5" id="KW-0648">Protein biosynthesis</keyword>
<evidence type="ECO:0000313" key="7">
    <source>
        <dbReference type="Proteomes" id="UP000636505"/>
    </source>
</evidence>
<dbReference type="GO" id="GO:0042586">
    <property type="term" value="F:peptide deformylase activity"/>
    <property type="evidence" value="ECO:0007669"/>
    <property type="project" value="UniProtKB-UniRule"/>
</dbReference>
<comment type="cofactor">
    <cofactor evidence="5">
        <name>Fe(2+)</name>
        <dbReference type="ChEBI" id="CHEBI:29033"/>
    </cofactor>
    <text evidence="5">Binds 1 Fe(2+) ion.</text>
</comment>
<organism evidence="6 7">
    <name type="scientific">Vasconcelosia minhoensis LEGE 07310</name>
    <dbReference type="NCBI Taxonomy" id="915328"/>
    <lineage>
        <taxon>Bacteria</taxon>
        <taxon>Bacillati</taxon>
        <taxon>Cyanobacteriota</taxon>
        <taxon>Cyanophyceae</taxon>
        <taxon>Nodosilineales</taxon>
        <taxon>Cymatolegaceae</taxon>
        <taxon>Vasconcelosia</taxon>
        <taxon>Vasconcelosia minhoensis</taxon>
    </lineage>
</organism>
<comment type="function">
    <text evidence="5">Removes the formyl group from the N-terminal Met of newly synthesized proteins. Requires at least a dipeptide for an efficient rate of reaction. N-terminal L-methionine is a prerequisite for activity but the enzyme has broad specificity at other positions.</text>
</comment>
<dbReference type="NCBIfam" id="TIGR00079">
    <property type="entry name" value="pept_deformyl"/>
    <property type="match status" value="1"/>
</dbReference>
<reference evidence="6" key="1">
    <citation type="submission" date="2020-10" db="EMBL/GenBank/DDBJ databases">
        <authorList>
            <person name="Castelo-Branco R."/>
            <person name="Eusebio N."/>
            <person name="Adriana R."/>
            <person name="Vieira A."/>
            <person name="Brugerolle De Fraissinette N."/>
            <person name="Rezende De Castro R."/>
            <person name="Schneider M.P."/>
            <person name="Vasconcelos V."/>
            <person name="Leao P.N."/>
        </authorList>
    </citation>
    <scope>NUCLEOTIDE SEQUENCE</scope>
    <source>
        <strain evidence="6">LEGE 07310</strain>
    </source>
</reference>
<evidence type="ECO:0000256" key="4">
    <source>
        <dbReference type="ARBA" id="ARBA00022917"/>
    </source>
</evidence>
<proteinExistence type="inferred from homology"/>
<dbReference type="RefSeq" id="WP_193905398.1">
    <property type="nucleotide sequence ID" value="NZ_JADEXG010000008.1"/>
</dbReference>
<comment type="similarity">
    <text evidence="1 5">Belongs to the polypeptide deformylase family.</text>
</comment>
<dbReference type="InterPro" id="IPR036821">
    <property type="entry name" value="Peptide_deformylase_sf"/>
</dbReference>
<dbReference type="PANTHER" id="PTHR10458:SF22">
    <property type="entry name" value="PEPTIDE DEFORMYLASE"/>
    <property type="match status" value="1"/>
</dbReference>
<dbReference type="HAMAP" id="MF_00163">
    <property type="entry name" value="Pep_deformylase"/>
    <property type="match status" value="1"/>
</dbReference>
<keyword evidence="7" id="KW-1185">Reference proteome</keyword>
<protein>
    <recommendedName>
        <fullName evidence="5">Peptide deformylase</fullName>
        <shortName evidence="5">PDF</shortName>
        <ecNumber evidence="5">3.5.1.88</ecNumber>
    </recommendedName>
    <alternativeName>
        <fullName evidence="5">Polypeptide deformylase</fullName>
    </alternativeName>
</protein>
<dbReference type="AlphaFoldDB" id="A0A8J7DAR4"/>
<dbReference type="GO" id="GO:0006412">
    <property type="term" value="P:translation"/>
    <property type="evidence" value="ECO:0007669"/>
    <property type="project" value="UniProtKB-UniRule"/>
</dbReference>
<name>A0A8J7DAR4_9CYAN</name>
<feature type="binding site" evidence="5">
    <location>
        <position position="142"/>
    </location>
    <ligand>
        <name>Fe cation</name>
        <dbReference type="ChEBI" id="CHEBI:24875"/>
    </ligand>
</feature>
<keyword evidence="2 5" id="KW-0479">Metal-binding</keyword>
<dbReference type="GO" id="GO:0046872">
    <property type="term" value="F:metal ion binding"/>
    <property type="evidence" value="ECO:0007669"/>
    <property type="project" value="UniProtKB-KW"/>
</dbReference>
<feature type="binding site" evidence="5">
    <location>
        <position position="146"/>
    </location>
    <ligand>
        <name>Fe cation</name>
        <dbReference type="ChEBI" id="CHEBI:24875"/>
    </ligand>
</feature>
<dbReference type="PIRSF" id="PIRSF004749">
    <property type="entry name" value="Pep_def"/>
    <property type="match status" value="1"/>
</dbReference>